<dbReference type="EMBL" id="MNCJ02000324">
    <property type="protein sequence ID" value="KAF5793481.1"/>
    <property type="molecule type" value="Genomic_DNA"/>
</dbReference>
<name>A0A251U1C1_HELAN</name>
<keyword evidence="3" id="KW-1185">Reference proteome</keyword>
<reference evidence="1" key="3">
    <citation type="submission" date="2020-06" db="EMBL/GenBank/DDBJ databases">
        <title>Helianthus annuus Genome sequencing and assembly Release 2.</title>
        <authorList>
            <person name="Gouzy J."/>
            <person name="Langlade N."/>
            <person name="Munos S."/>
        </authorList>
    </citation>
    <scope>NUCLEOTIDE SEQUENCE</scope>
    <source>
        <tissue evidence="1">Leaves</tissue>
    </source>
</reference>
<protein>
    <submittedName>
        <fullName evidence="2">Uncharacterized protein</fullName>
    </submittedName>
</protein>
<dbReference type="Proteomes" id="UP000215914">
    <property type="component" value="Chromosome 9"/>
</dbReference>
<gene>
    <name evidence="2" type="ORF">HannXRQ_Chr09g0277231</name>
    <name evidence="1" type="ORF">HanXRQr2_Chr09g0417891</name>
</gene>
<accession>A0A251U1C1</accession>
<dbReference type="InParanoid" id="A0A251U1C1"/>
<evidence type="ECO:0000313" key="3">
    <source>
        <dbReference type="Proteomes" id="UP000215914"/>
    </source>
</evidence>
<sequence length="114" mass="12733">MMAVRIPYMLPLLCVHHKQPSNCRVLMLGSQHHPPIQIKSNIKLQKVFEDESSGVVCYKDEKGEIICEGYDEGPRLDQQQTCTTSSHPRDGEAIVCLLKRSLLLVTEEGAGKVS</sequence>
<dbReference type="Gramene" id="mRNA:HanXRQr2_Chr09g0417891">
    <property type="protein sequence ID" value="mRNA:HanXRQr2_Chr09g0417891"/>
    <property type="gene ID" value="HanXRQr2_Chr09g0417891"/>
</dbReference>
<proteinExistence type="predicted"/>
<organism evidence="2 3">
    <name type="scientific">Helianthus annuus</name>
    <name type="common">Common sunflower</name>
    <dbReference type="NCBI Taxonomy" id="4232"/>
    <lineage>
        <taxon>Eukaryota</taxon>
        <taxon>Viridiplantae</taxon>
        <taxon>Streptophyta</taxon>
        <taxon>Embryophyta</taxon>
        <taxon>Tracheophyta</taxon>
        <taxon>Spermatophyta</taxon>
        <taxon>Magnoliopsida</taxon>
        <taxon>eudicotyledons</taxon>
        <taxon>Gunneridae</taxon>
        <taxon>Pentapetalae</taxon>
        <taxon>asterids</taxon>
        <taxon>campanulids</taxon>
        <taxon>Asterales</taxon>
        <taxon>Asteraceae</taxon>
        <taxon>Asteroideae</taxon>
        <taxon>Heliantheae alliance</taxon>
        <taxon>Heliantheae</taxon>
        <taxon>Helianthus</taxon>
    </lineage>
</organism>
<dbReference type="FunCoup" id="A0A251U1C1">
    <property type="interactions" value="22"/>
</dbReference>
<dbReference type="PANTHER" id="PTHR34206:SF1">
    <property type="entry name" value="OS10G0390701 PROTEIN"/>
    <property type="match status" value="1"/>
</dbReference>
<evidence type="ECO:0000313" key="2">
    <source>
        <dbReference type="EMBL" id="OTG16974.1"/>
    </source>
</evidence>
<reference evidence="2" key="2">
    <citation type="submission" date="2017-02" db="EMBL/GenBank/DDBJ databases">
        <title>Sunflower complete genome.</title>
        <authorList>
            <person name="Langlade N."/>
            <person name="Munos S."/>
        </authorList>
    </citation>
    <scope>NUCLEOTIDE SEQUENCE [LARGE SCALE GENOMIC DNA]</scope>
    <source>
        <tissue evidence="2">Leaves</tissue>
    </source>
</reference>
<dbReference type="AlphaFoldDB" id="A0A251U1C1"/>
<dbReference type="EMBL" id="CM007898">
    <property type="protein sequence ID" value="OTG16974.1"/>
    <property type="molecule type" value="Genomic_DNA"/>
</dbReference>
<dbReference type="PANTHER" id="PTHR34206">
    <property type="entry name" value="OS06G0193300 PROTEIN"/>
    <property type="match status" value="1"/>
</dbReference>
<dbReference type="OMA" id="TSKRIFM"/>
<evidence type="ECO:0000313" key="1">
    <source>
        <dbReference type="EMBL" id="KAF5793481.1"/>
    </source>
</evidence>
<dbReference type="OrthoDB" id="581210at2759"/>
<reference evidence="1 3" key="1">
    <citation type="journal article" date="2017" name="Nature">
        <title>The sunflower genome provides insights into oil metabolism, flowering and Asterid evolution.</title>
        <authorList>
            <person name="Badouin H."/>
            <person name="Gouzy J."/>
            <person name="Grassa C.J."/>
            <person name="Murat F."/>
            <person name="Staton S.E."/>
            <person name="Cottret L."/>
            <person name="Lelandais-Briere C."/>
            <person name="Owens G.L."/>
            <person name="Carrere S."/>
            <person name="Mayjonade B."/>
            <person name="Legrand L."/>
            <person name="Gill N."/>
            <person name="Kane N.C."/>
            <person name="Bowers J.E."/>
            <person name="Hubner S."/>
            <person name="Bellec A."/>
            <person name="Berard A."/>
            <person name="Berges H."/>
            <person name="Blanchet N."/>
            <person name="Boniface M.C."/>
            <person name="Brunel D."/>
            <person name="Catrice O."/>
            <person name="Chaidir N."/>
            <person name="Claudel C."/>
            <person name="Donnadieu C."/>
            <person name="Faraut T."/>
            <person name="Fievet G."/>
            <person name="Helmstetter N."/>
            <person name="King M."/>
            <person name="Knapp S.J."/>
            <person name="Lai Z."/>
            <person name="Le Paslier M.C."/>
            <person name="Lippi Y."/>
            <person name="Lorenzon L."/>
            <person name="Mandel J.R."/>
            <person name="Marage G."/>
            <person name="Marchand G."/>
            <person name="Marquand E."/>
            <person name="Bret-Mestries E."/>
            <person name="Morien E."/>
            <person name="Nambeesan S."/>
            <person name="Nguyen T."/>
            <person name="Pegot-Espagnet P."/>
            <person name="Pouilly N."/>
            <person name="Raftis F."/>
            <person name="Sallet E."/>
            <person name="Schiex T."/>
            <person name="Thomas J."/>
            <person name="Vandecasteele C."/>
            <person name="Vares D."/>
            <person name="Vear F."/>
            <person name="Vautrin S."/>
            <person name="Crespi M."/>
            <person name="Mangin B."/>
            <person name="Burke J.M."/>
            <person name="Salse J."/>
            <person name="Munos S."/>
            <person name="Vincourt P."/>
            <person name="Rieseberg L.H."/>
            <person name="Langlade N.B."/>
        </authorList>
    </citation>
    <scope>NUCLEOTIDE SEQUENCE [LARGE SCALE GENOMIC DNA]</scope>
    <source>
        <strain evidence="3">cv. SF193</strain>
        <tissue evidence="1">Leaves</tissue>
    </source>
</reference>